<evidence type="ECO:0000313" key="2">
    <source>
        <dbReference type="Proteomes" id="UP000006163"/>
    </source>
</evidence>
<name>C0R941_BORVA</name>
<organism evidence="1 2">
    <name type="scientific">Borreliella valaisiana VS116</name>
    <dbReference type="NCBI Taxonomy" id="445987"/>
    <lineage>
        <taxon>Bacteria</taxon>
        <taxon>Pseudomonadati</taxon>
        <taxon>Spirochaetota</taxon>
        <taxon>Spirochaetia</taxon>
        <taxon>Spirochaetales</taxon>
        <taxon>Borreliaceae</taxon>
        <taxon>Borreliella</taxon>
    </lineage>
</organism>
<dbReference type="GeneID" id="71696736"/>
<dbReference type="EMBL" id="CP001440">
    <property type="protein sequence ID" value="ACN53034.1"/>
    <property type="molecule type" value="Genomic_DNA"/>
</dbReference>
<proteinExistence type="predicted"/>
<gene>
    <name evidence="1" type="ORF">BVAVS116_H0126</name>
</gene>
<keyword evidence="2" id="KW-1185">Reference proteome</keyword>
<keyword evidence="1" id="KW-0614">Plasmid</keyword>
<protein>
    <submittedName>
        <fullName evidence="1">Uncharacterized protein</fullName>
    </submittedName>
</protein>
<reference evidence="1 2" key="1">
    <citation type="journal article" date="2012" name="J. Bacteriol.">
        <title>Whole-Genome Sequences of Borrelia bissettii, Borrelia valaisiana, and Borrelia spielmanii.</title>
        <authorList>
            <person name="Schutzer S.E."/>
            <person name="Fraser-Liggett C.M."/>
            <person name="Qiu W.G."/>
            <person name="Kraiczy P."/>
            <person name="Mongodin E.F."/>
            <person name="Dunn J.J."/>
            <person name="Luft B.J."/>
            <person name="Casjens S.R."/>
        </authorList>
    </citation>
    <scope>NUCLEOTIDE SEQUENCE [LARGE SCALE GENOMIC DNA]</scope>
    <source>
        <strain evidence="1 2">VS116</strain>
        <plasmid evidence="1">VS116_lp28-3</plasmid>
    </source>
</reference>
<dbReference type="RefSeq" id="WP_015899338.1">
    <property type="nucleotide sequence ID" value="NC_012185.1"/>
</dbReference>
<sequence>MASRILLANLKNLNIKTPYNFKSDILSYMLDNSLQIQTYSLICSNDISKCIENINKNILLSIGADKINYVSKIIFDFNITTKQLKIVYFPITKSKETLYEIKYNSNSQNFFLVKTPCILNTYQKPNYIGSFSSLSSIKAI</sequence>
<dbReference type="HOGENOM" id="CLU_152406_0_0_12"/>
<dbReference type="Proteomes" id="UP000006163">
    <property type="component" value="Plasmid VS116_lp28-3"/>
</dbReference>
<accession>C0R941</accession>
<evidence type="ECO:0000313" key="1">
    <source>
        <dbReference type="EMBL" id="ACN53034.1"/>
    </source>
</evidence>
<geneLocation type="plasmid" evidence="1 2">
    <name>VS116_lp28-3</name>
</geneLocation>
<dbReference type="AlphaFoldDB" id="C0R941"/>